<dbReference type="Pfam" id="PF02321">
    <property type="entry name" value="OEP"/>
    <property type="match status" value="2"/>
</dbReference>
<dbReference type="RefSeq" id="WP_353073112.1">
    <property type="nucleotide sequence ID" value="NZ_CP132938.1"/>
</dbReference>
<keyword evidence="2" id="KW-0812">Transmembrane</keyword>
<dbReference type="Gene3D" id="2.20.200.10">
    <property type="entry name" value="Outer membrane efflux proteins (OEP)"/>
    <property type="match status" value="1"/>
</dbReference>
<sequence>MTNLRFTLAICPALTALLLTGCMVGPKYHTPPAVAQAPPATYKESPTQFQDTDGWKVAQPQDAMLHGKWWEIYSDPELNALEERLNIDNQNIKQFFANFMEARTLIAQARSQLYPTASVGPSYSRSKSSANLGRSSQANTGATSSIGTLPLSVSWEPDLWGRVRSTIHEQQYNAQLSAADLENEKLTEQASLATFFFEIRGQDALQAILNDTVEADKKALELTQAQYETGVGDRISVVEAQNTLQNVQSQAINLGVGRAQYEHAIGLLVGANASAFSIPVKAMSVVPPPIPIGLPSALLERRPDIAAAERNMAAANAQIGIATAAYYPNLTLSASGGFESSTFKHLFDWPSRFWSIGPTVSETVFDAGLRRATVNQFREVYNADVASYRQTVLTGFQQVEDALSSVRILSQQQIQQQEAVKSAEEFVTLETARYQTGIDPYVNVVTAQTTLLTDRQSVATVRVQEMTASVQLIEALGGGWDRSQLPTPAQVSEKLSKAETTIQR</sequence>
<feature type="chain" id="PRO_5043097860" evidence="2">
    <location>
        <begin position="25"/>
        <end position="504"/>
    </location>
</feature>
<dbReference type="PROSITE" id="PS51257">
    <property type="entry name" value="PROKAR_LIPOPROTEIN"/>
    <property type="match status" value="1"/>
</dbReference>
<dbReference type="SUPFAM" id="SSF56954">
    <property type="entry name" value="Outer membrane efflux proteins (OEP)"/>
    <property type="match status" value="1"/>
</dbReference>
<keyword evidence="2" id="KW-0564">Palmitate</keyword>
<organism evidence="4">
    <name type="scientific">Tunturiibacter gelidiferens</name>
    <dbReference type="NCBI Taxonomy" id="3069689"/>
    <lineage>
        <taxon>Bacteria</taxon>
        <taxon>Pseudomonadati</taxon>
        <taxon>Acidobacteriota</taxon>
        <taxon>Terriglobia</taxon>
        <taxon>Terriglobales</taxon>
        <taxon>Acidobacteriaceae</taxon>
        <taxon>Tunturiibacter</taxon>
    </lineage>
</organism>
<keyword evidence="2" id="KW-0449">Lipoprotein</keyword>
<protein>
    <submittedName>
        <fullName evidence="4">Efflux transporter outer membrane subunit</fullName>
    </submittedName>
</protein>
<dbReference type="GO" id="GO:0015562">
    <property type="term" value="F:efflux transmembrane transporter activity"/>
    <property type="evidence" value="ECO:0007669"/>
    <property type="project" value="InterPro"/>
</dbReference>
<keyword evidence="2" id="KW-0732">Signal</keyword>
<proteinExistence type="inferred from homology"/>
<dbReference type="Gene3D" id="1.20.1600.10">
    <property type="entry name" value="Outer membrane efflux proteins (OEP)"/>
    <property type="match status" value="1"/>
</dbReference>
<feature type="region of interest" description="Disordered" evidence="3">
    <location>
        <begin position="116"/>
        <end position="143"/>
    </location>
</feature>
<dbReference type="AlphaFoldDB" id="A0AAU7Z4G9"/>
<evidence type="ECO:0000313" key="4">
    <source>
        <dbReference type="EMBL" id="XCB23549.1"/>
    </source>
</evidence>
<dbReference type="PANTHER" id="PTHR30203:SF33">
    <property type="entry name" value="BLR4455 PROTEIN"/>
    <property type="match status" value="1"/>
</dbReference>
<gene>
    <name evidence="4" type="ORF">RBB81_06405</name>
</gene>
<dbReference type="InterPro" id="IPR003423">
    <property type="entry name" value="OMP_efflux"/>
</dbReference>
<dbReference type="PANTHER" id="PTHR30203">
    <property type="entry name" value="OUTER MEMBRANE CATION EFFLUX PROTEIN"/>
    <property type="match status" value="1"/>
</dbReference>
<feature type="signal peptide" evidence="2">
    <location>
        <begin position="1"/>
        <end position="24"/>
    </location>
</feature>
<evidence type="ECO:0000256" key="1">
    <source>
        <dbReference type="ARBA" id="ARBA00007613"/>
    </source>
</evidence>
<reference evidence="4" key="2">
    <citation type="journal article" date="2024" name="Environ. Microbiol.">
        <title>Genome analysis and description of Tunturibacter gen. nov. expands the diversity of Terriglobia in tundra soils.</title>
        <authorList>
            <person name="Messyasz A."/>
            <person name="Mannisto M.K."/>
            <person name="Kerkhof L.J."/>
            <person name="Haggblom M.M."/>
        </authorList>
    </citation>
    <scope>NUCLEOTIDE SEQUENCE</scope>
    <source>
        <strain evidence="4">M8UP39</strain>
    </source>
</reference>
<name>A0AAU7Z4G9_9BACT</name>
<keyword evidence="2" id="KW-0472">Membrane</keyword>
<keyword evidence="2" id="KW-1134">Transmembrane beta strand</keyword>
<dbReference type="GO" id="GO:0005886">
    <property type="term" value="C:plasma membrane"/>
    <property type="evidence" value="ECO:0007669"/>
    <property type="project" value="UniProtKB-SubCell"/>
</dbReference>
<dbReference type="NCBIfam" id="TIGR01845">
    <property type="entry name" value="outer_NodT"/>
    <property type="match status" value="1"/>
</dbReference>
<dbReference type="EMBL" id="CP132938">
    <property type="protein sequence ID" value="XCB23549.1"/>
    <property type="molecule type" value="Genomic_DNA"/>
</dbReference>
<feature type="region of interest" description="Disordered" evidence="3">
    <location>
        <begin position="484"/>
        <end position="504"/>
    </location>
</feature>
<comment type="similarity">
    <text evidence="1 2">Belongs to the outer membrane factor (OMF) (TC 1.B.17) family.</text>
</comment>
<comment type="subcellular location">
    <subcellularLocation>
        <location evidence="2">Cell membrane</location>
        <topology evidence="2">Lipid-anchor</topology>
    </subcellularLocation>
</comment>
<reference evidence="4" key="1">
    <citation type="submission" date="2023-08" db="EMBL/GenBank/DDBJ databases">
        <authorList>
            <person name="Messyasz A."/>
            <person name="Mannisto M.K."/>
            <person name="Kerkhof L.J."/>
            <person name="Haggblom M."/>
        </authorList>
    </citation>
    <scope>NUCLEOTIDE SEQUENCE</scope>
    <source>
        <strain evidence="4">M8UP39</strain>
    </source>
</reference>
<evidence type="ECO:0000256" key="2">
    <source>
        <dbReference type="RuleBase" id="RU362097"/>
    </source>
</evidence>
<evidence type="ECO:0000256" key="3">
    <source>
        <dbReference type="SAM" id="MobiDB-lite"/>
    </source>
</evidence>
<accession>A0AAU7Z4G9</accession>
<dbReference type="KEGG" id="tgi:RBB81_06405"/>
<dbReference type="InterPro" id="IPR010131">
    <property type="entry name" value="MdtP/NodT-like"/>
</dbReference>